<feature type="compositionally biased region" description="Basic residues" evidence="1">
    <location>
        <begin position="57"/>
        <end position="68"/>
    </location>
</feature>
<feature type="compositionally biased region" description="Pro residues" evidence="1">
    <location>
        <begin position="27"/>
        <end position="40"/>
    </location>
</feature>
<organism evidence="2 3">
    <name type="scientific">Streptomyces coeruleorubidus</name>
    <dbReference type="NCBI Taxonomy" id="116188"/>
    <lineage>
        <taxon>Bacteria</taxon>
        <taxon>Bacillati</taxon>
        <taxon>Actinomycetota</taxon>
        <taxon>Actinomycetes</taxon>
        <taxon>Kitasatosporales</taxon>
        <taxon>Streptomycetaceae</taxon>
        <taxon>Streptomyces</taxon>
    </lineage>
</organism>
<evidence type="ECO:0000313" key="3">
    <source>
        <dbReference type="Proteomes" id="UP000326598"/>
    </source>
</evidence>
<sequence length="68" mass="7079">MRAGLQGRCVRRATPPAAPAPAGHPGRSPPPGASAPPCPARTPTGRWASTGCGSRHGPLRTHRRTRRP</sequence>
<name>A0A5J6HZX1_STRC4</name>
<dbReference type="Proteomes" id="UP000326598">
    <property type="component" value="Chromosome"/>
</dbReference>
<proteinExistence type="predicted"/>
<reference evidence="2 3" key="1">
    <citation type="submission" date="2017-09" db="EMBL/GenBank/DDBJ databases">
        <authorList>
            <person name="Lee N."/>
            <person name="Cho B.-K."/>
        </authorList>
    </citation>
    <scope>NUCLEOTIDE SEQUENCE [LARGE SCALE GENOMIC DNA]</scope>
    <source>
        <strain evidence="2 3">ATCC 13740</strain>
    </source>
</reference>
<accession>A0A5J6HZX1</accession>
<feature type="compositionally biased region" description="Low complexity" evidence="1">
    <location>
        <begin position="12"/>
        <end position="26"/>
    </location>
</feature>
<dbReference type="EMBL" id="CP023694">
    <property type="protein sequence ID" value="QEV23981.1"/>
    <property type="molecule type" value="Genomic_DNA"/>
</dbReference>
<evidence type="ECO:0000256" key="1">
    <source>
        <dbReference type="SAM" id="MobiDB-lite"/>
    </source>
</evidence>
<protein>
    <submittedName>
        <fullName evidence="2">Uncharacterized protein</fullName>
    </submittedName>
</protein>
<evidence type="ECO:0000313" key="2">
    <source>
        <dbReference type="EMBL" id="QEV23981.1"/>
    </source>
</evidence>
<dbReference type="KEGG" id="scoe:CP976_07360"/>
<dbReference type="AlphaFoldDB" id="A0A5J6HZX1"/>
<feature type="region of interest" description="Disordered" evidence="1">
    <location>
        <begin position="1"/>
        <end position="68"/>
    </location>
</feature>
<gene>
    <name evidence="2" type="ORF">CP976_07360</name>
</gene>